<evidence type="ECO:0000256" key="6">
    <source>
        <dbReference type="ARBA" id="ARBA00022777"/>
    </source>
</evidence>
<evidence type="ECO:0000256" key="1">
    <source>
        <dbReference type="ARBA" id="ARBA00001946"/>
    </source>
</evidence>
<comment type="pathway">
    <text evidence="2">Carbohydrate degradation; glycolysis; D-glyceraldehyde 3-phosphate and glycerone phosphate from D-glucose: step 3/4.</text>
</comment>
<dbReference type="InterPro" id="IPR000023">
    <property type="entry name" value="Phosphofructokinase_dom"/>
</dbReference>
<evidence type="ECO:0000256" key="2">
    <source>
        <dbReference type="ARBA" id="ARBA00004679"/>
    </source>
</evidence>
<evidence type="ECO:0000256" key="3">
    <source>
        <dbReference type="ARBA" id="ARBA00022490"/>
    </source>
</evidence>
<evidence type="ECO:0000256" key="8">
    <source>
        <dbReference type="ARBA" id="ARBA00023152"/>
    </source>
</evidence>
<dbReference type="GO" id="GO:0003872">
    <property type="term" value="F:6-phosphofructokinase activity"/>
    <property type="evidence" value="ECO:0007669"/>
    <property type="project" value="InterPro"/>
</dbReference>
<comment type="similarity">
    <text evidence="9">Belongs to the phosphofructokinase type A (PFKA) family.</text>
</comment>
<reference evidence="11 12" key="1">
    <citation type="submission" date="2012-03" db="EMBL/GenBank/DDBJ databases">
        <title>Complete sequence of chromosome of Thermoanaerobacterium thermosaccharolyticum M0795.</title>
        <authorList>
            <consortium name="US DOE Joint Genome Institute"/>
            <person name="Lucas S."/>
            <person name="Han J."/>
            <person name="Lapidus A."/>
            <person name="Cheng J.-F."/>
            <person name="Goodwin L."/>
            <person name="Pitluck S."/>
            <person name="Peters L."/>
            <person name="Teshima H."/>
            <person name="Detter J.C."/>
            <person name="Han C."/>
            <person name="Tapia R."/>
            <person name="Land M."/>
            <person name="Hauser L."/>
            <person name="Kyrpides N."/>
            <person name="Ivanova N."/>
            <person name="Pagani I."/>
            <person name="Feinberg L."/>
            <person name="Folden J."/>
            <person name="Hogsett D."/>
            <person name="Shaw J."/>
            <person name="Woyke T."/>
        </authorList>
    </citation>
    <scope>NUCLEOTIDE SEQUENCE [LARGE SCALE GENOMIC DNA]</scope>
    <source>
        <strain evidence="11 12">M0795</strain>
    </source>
</reference>
<dbReference type="EMBL" id="CP003066">
    <property type="protein sequence ID" value="AGB20089.1"/>
    <property type="molecule type" value="Genomic_DNA"/>
</dbReference>
<dbReference type="InterPro" id="IPR012003">
    <property type="entry name" value="ATP_PFK_prok-type"/>
</dbReference>
<dbReference type="AlphaFoldDB" id="L0IMU1"/>
<organism evidence="11 12">
    <name type="scientific">Thermoanaerobacterium thermosaccharolyticum M0795</name>
    <dbReference type="NCBI Taxonomy" id="698948"/>
    <lineage>
        <taxon>Bacteria</taxon>
        <taxon>Bacillati</taxon>
        <taxon>Bacillota</taxon>
        <taxon>Clostridia</taxon>
        <taxon>Thermoanaerobacterales</taxon>
        <taxon>Thermoanaerobacteraceae</taxon>
        <taxon>Thermoanaerobacterium</taxon>
    </lineage>
</organism>
<dbReference type="PANTHER" id="PTHR13697">
    <property type="entry name" value="PHOSPHOFRUCTOKINASE"/>
    <property type="match status" value="1"/>
</dbReference>
<proteinExistence type="inferred from homology"/>
<dbReference type="KEGG" id="tto:Thethe_02523"/>
<dbReference type="GO" id="GO:0061621">
    <property type="term" value="P:canonical glycolysis"/>
    <property type="evidence" value="ECO:0007669"/>
    <property type="project" value="TreeGrafter"/>
</dbReference>
<dbReference type="GO" id="GO:0070095">
    <property type="term" value="F:fructose-6-phosphate binding"/>
    <property type="evidence" value="ECO:0007669"/>
    <property type="project" value="TreeGrafter"/>
</dbReference>
<feature type="domain" description="Phosphofructokinase" evidence="10">
    <location>
        <begin position="2"/>
        <end position="277"/>
    </location>
</feature>
<dbReference type="InterPro" id="IPR022953">
    <property type="entry name" value="ATP_PFK"/>
</dbReference>
<dbReference type="Gene3D" id="3.40.50.460">
    <property type="entry name" value="Phosphofructokinase domain"/>
    <property type="match status" value="1"/>
</dbReference>
<evidence type="ECO:0000259" key="10">
    <source>
        <dbReference type="Pfam" id="PF00365"/>
    </source>
</evidence>
<dbReference type="GO" id="GO:0016208">
    <property type="term" value="F:AMP binding"/>
    <property type="evidence" value="ECO:0007669"/>
    <property type="project" value="TreeGrafter"/>
</dbReference>
<dbReference type="SUPFAM" id="SSF53784">
    <property type="entry name" value="Phosphofructokinase"/>
    <property type="match status" value="1"/>
</dbReference>
<dbReference type="PATRIC" id="fig|698948.3.peg.2509"/>
<evidence type="ECO:0000313" key="11">
    <source>
        <dbReference type="EMBL" id="AGB20089.1"/>
    </source>
</evidence>
<gene>
    <name evidence="11" type="ORF">Thethe_02523</name>
</gene>
<dbReference type="GO" id="GO:0006002">
    <property type="term" value="P:fructose 6-phosphate metabolic process"/>
    <property type="evidence" value="ECO:0007669"/>
    <property type="project" value="InterPro"/>
</dbReference>
<dbReference type="GO" id="GO:0042802">
    <property type="term" value="F:identical protein binding"/>
    <property type="evidence" value="ECO:0007669"/>
    <property type="project" value="TreeGrafter"/>
</dbReference>
<evidence type="ECO:0000256" key="4">
    <source>
        <dbReference type="ARBA" id="ARBA00022679"/>
    </source>
</evidence>
<keyword evidence="8" id="KW-0324">Glycolysis</keyword>
<dbReference type="RefSeq" id="WP_015312527.1">
    <property type="nucleotide sequence ID" value="NC_019970.1"/>
</dbReference>
<name>L0IMU1_THETR</name>
<dbReference type="GO" id="GO:0005524">
    <property type="term" value="F:ATP binding"/>
    <property type="evidence" value="ECO:0007669"/>
    <property type="project" value="InterPro"/>
</dbReference>
<dbReference type="NCBIfam" id="NF002872">
    <property type="entry name" value="PRK03202.1"/>
    <property type="match status" value="1"/>
</dbReference>
<keyword evidence="6 11" id="KW-0418">Kinase</keyword>
<dbReference type="PIRSF" id="PIRSF000532">
    <property type="entry name" value="ATP_PFK_prok"/>
    <property type="match status" value="1"/>
</dbReference>
<dbReference type="GO" id="GO:0005945">
    <property type="term" value="C:6-phosphofructokinase complex"/>
    <property type="evidence" value="ECO:0007669"/>
    <property type="project" value="TreeGrafter"/>
</dbReference>
<dbReference type="InterPro" id="IPR035966">
    <property type="entry name" value="PKF_sf"/>
</dbReference>
<dbReference type="HOGENOM" id="CLU_020655_0_1_9"/>
<dbReference type="Pfam" id="PF00365">
    <property type="entry name" value="PFK"/>
    <property type="match status" value="1"/>
</dbReference>
<evidence type="ECO:0000256" key="5">
    <source>
        <dbReference type="ARBA" id="ARBA00022723"/>
    </source>
</evidence>
<protein>
    <submittedName>
        <fullName evidence="11">6-phosphofructokinase</fullName>
    </submittedName>
</protein>
<keyword evidence="5" id="KW-0479">Metal-binding</keyword>
<dbReference type="UniPathway" id="UPA00109">
    <property type="reaction ID" value="UER00182"/>
</dbReference>
<dbReference type="GO" id="GO:0046872">
    <property type="term" value="F:metal ion binding"/>
    <property type="evidence" value="ECO:0007669"/>
    <property type="project" value="UniProtKB-KW"/>
</dbReference>
<evidence type="ECO:0000256" key="9">
    <source>
        <dbReference type="ARBA" id="ARBA00038478"/>
    </source>
</evidence>
<sequence length="298" mass="32575">MKIGIITSGGDCPGMNAFILELSKLCSKNNYDLIGYIGGYKGIEENNFIKLNFDNISGMALGKKGGSLLLTGRYEDLKIGEKLIKFKQRIDEIGIDWLVVLGGDGSLQAAKKLSDLGLKLVGVPATIDNNIIGTEYTMGFDTAINKTLQVINDIEDTATAMPGKVYIIETLGGNCGNIAKAALDEGAADIALIPENPISDDELVKLIKDKFNEGNKYLIMTICEGLNKTMYYSEFLKKALNKKVHISIIGHQQRGGSPTAYDRYVARRFATQTFDLIKKDISGKMVCYISGKFKNCDL</sequence>
<keyword evidence="3" id="KW-0963">Cytoplasm</keyword>
<evidence type="ECO:0000313" key="12">
    <source>
        <dbReference type="Proteomes" id="UP000010845"/>
    </source>
</evidence>
<comment type="cofactor">
    <cofactor evidence="1">
        <name>Mg(2+)</name>
        <dbReference type="ChEBI" id="CHEBI:18420"/>
    </cofactor>
</comment>
<evidence type="ECO:0000256" key="7">
    <source>
        <dbReference type="ARBA" id="ARBA00022842"/>
    </source>
</evidence>
<accession>L0IMU1</accession>
<dbReference type="Gene3D" id="3.40.50.450">
    <property type="match status" value="1"/>
</dbReference>
<keyword evidence="4" id="KW-0808">Transferase</keyword>
<dbReference type="PRINTS" id="PR00476">
    <property type="entry name" value="PHFRCTKINASE"/>
</dbReference>
<dbReference type="PANTHER" id="PTHR13697:SF52">
    <property type="entry name" value="ATP-DEPENDENT 6-PHOSPHOFRUCTOKINASE 3"/>
    <property type="match status" value="1"/>
</dbReference>
<dbReference type="GO" id="GO:0048029">
    <property type="term" value="F:monosaccharide binding"/>
    <property type="evidence" value="ECO:0007669"/>
    <property type="project" value="TreeGrafter"/>
</dbReference>
<dbReference type="GO" id="GO:0030388">
    <property type="term" value="P:fructose 1,6-bisphosphate metabolic process"/>
    <property type="evidence" value="ECO:0007669"/>
    <property type="project" value="TreeGrafter"/>
</dbReference>
<keyword evidence="7" id="KW-0460">Magnesium</keyword>
<dbReference type="Proteomes" id="UP000010845">
    <property type="component" value="Chromosome"/>
</dbReference>